<dbReference type="Proteomes" id="UP000367750">
    <property type="component" value="Unassembled WGS sequence"/>
</dbReference>
<dbReference type="RefSeq" id="WP_150456604.1">
    <property type="nucleotide sequence ID" value="NZ_VYKK01000004.1"/>
</dbReference>
<dbReference type="AlphaFoldDB" id="A0A5J5GIJ0"/>
<name>A0A5J5GIJ0_9BACL</name>
<keyword evidence="1" id="KW-0233">DNA recombination</keyword>
<dbReference type="InterPro" id="IPR013762">
    <property type="entry name" value="Integrase-like_cat_sf"/>
</dbReference>
<evidence type="ECO:0000313" key="4">
    <source>
        <dbReference type="EMBL" id="KAA9007314.1"/>
    </source>
</evidence>
<proteinExistence type="predicted"/>
<dbReference type="SUPFAM" id="SSF56349">
    <property type="entry name" value="DNA breaking-rejoining enzymes"/>
    <property type="match status" value="1"/>
</dbReference>
<evidence type="ECO:0000313" key="5">
    <source>
        <dbReference type="Proteomes" id="UP000367750"/>
    </source>
</evidence>
<protein>
    <recommendedName>
        <fullName evidence="6">Integrase</fullName>
    </recommendedName>
</protein>
<feature type="domain" description="MrpR C-terminal catalytic" evidence="3">
    <location>
        <begin position="119"/>
        <end position="308"/>
    </location>
</feature>
<dbReference type="Pfam" id="PF22823">
    <property type="entry name" value="MrpR_C_cat"/>
    <property type="match status" value="1"/>
</dbReference>
<dbReference type="InterPro" id="IPR011010">
    <property type="entry name" value="DNA_brk_join_enz"/>
</dbReference>
<evidence type="ECO:0008006" key="6">
    <source>
        <dbReference type="Google" id="ProtNLM"/>
    </source>
</evidence>
<gene>
    <name evidence="4" type="ORF">F4V43_02175</name>
</gene>
<feature type="domain" description="MrpR N-terminal core-binding" evidence="2">
    <location>
        <begin position="10"/>
        <end position="88"/>
    </location>
</feature>
<dbReference type="EMBL" id="VYKK01000004">
    <property type="protein sequence ID" value="KAA9007314.1"/>
    <property type="molecule type" value="Genomic_DNA"/>
</dbReference>
<evidence type="ECO:0000259" key="3">
    <source>
        <dbReference type="Pfam" id="PF22823"/>
    </source>
</evidence>
<dbReference type="InterPro" id="IPR055009">
    <property type="entry name" value="MrpR_N_CB"/>
</dbReference>
<dbReference type="GO" id="GO:0015074">
    <property type="term" value="P:DNA integration"/>
    <property type="evidence" value="ECO:0007669"/>
    <property type="project" value="InterPro"/>
</dbReference>
<reference evidence="4 5" key="1">
    <citation type="submission" date="2019-09" db="EMBL/GenBank/DDBJ databases">
        <title>Bacillus ochoae sp. nov., Paenibacillus whitsoniae sp. nov., Paenibacillus spiritus sp. nov. Isolated from the Mars Exploration Rover during spacecraft assembly.</title>
        <authorList>
            <person name="Seuylemezian A."/>
            <person name="Vaishampayan P."/>
        </authorList>
    </citation>
    <scope>NUCLEOTIDE SEQUENCE [LARGE SCALE GENOMIC DNA]</scope>
    <source>
        <strain evidence="4 5">MER_111</strain>
    </source>
</reference>
<accession>A0A5J5GIJ0</accession>
<dbReference type="GO" id="GO:0003677">
    <property type="term" value="F:DNA binding"/>
    <property type="evidence" value="ECO:0007669"/>
    <property type="project" value="InterPro"/>
</dbReference>
<evidence type="ECO:0000256" key="1">
    <source>
        <dbReference type="ARBA" id="ARBA00023172"/>
    </source>
</evidence>
<dbReference type="OrthoDB" id="2086953at2"/>
<sequence>MSNRIYDDIIYNETQKNRFLKGLTEQMKNAHLRIFKVSNDLEEQLEKDLYNFNINEASRLMKLLAPSSFASSSFALGLIRSYIQWGIQQDLRDDNINPLASTTTDDFVGSFVDTSKKVYYTEKEIATLIGKIANFQDSASIQAIFEGILGRQYSELLNILKKDLDPHSNVLEIRNKPSKGPLVTRKVNVSDKLMGLLLGAARQEEYAKNNGEGASRYPIIKLVDSPYVFRPAALNSKISDVGVPTLITNRISSIAKLFGQDYLTPTNIRKSGMIKLAYDLIQQTGKFDRQEIIMVCKQFGIDYKITTRIEKEYLNIDTISMLYPEVKQYLK</sequence>
<dbReference type="GO" id="GO:0006310">
    <property type="term" value="P:DNA recombination"/>
    <property type="evidence" value="ECO:0007669"/>
    <property type="project" value="UniProtKB-KW"/>
</dbReference>
<evidence type="ECO:0000259" key="2">
    <source>
        <dbReference type="Pfam" id="PF22822"/>
    </source>
</evidence>
<dbReference type="Gene3D" id="1.10.443.10">
    <property type="entry name" value="Intergrase catalytic core"/>
    <property type="match status" value="1"/>
</dbReference>
<dbReference type="Pfam" id="PF22822">
    <property type="entry name" value="MrpR_N_CB"/>
    <property type="match status" value="1"/>
</dbReference>
<keyword evidence="5" id="KW-1185">Reference proteome</keyword>
<organism evidence="4 5">
    <name type="scientific">Paenibacillus spiritus</name>
    <dbReference type="NCBI Taxonomy" id="2496557"/>
    <lineage>
        <taxon>Bacteria</taxon>
        <taxon>Bacillati</taxon>
        <taxon>Bacillota</taxon>
        <taxon>Bacilli</taxon>
        <taxon>Bacillales</taxon>
        <taxon>Paenibacillaceae</taxon>
        <taxon>Paenibacillus</taxon>
    </lineage>
</organism>
<comment type="caution">
    <text evidence="4">The sequence shown here is derived from an EMBL/GenBank/DDBJ whole genome shotgun (WGS) entry which is preliminary data.</text>
</comment>
<dbReference type="InterPro" id="IPR055008">
    <property type="entry name" value="MrpR_C_cat"/>
</dbReference>